<dbReference type="RefSeq" id="WP_238746193.1">
    <property type="nucleotide sequence ID" value="NZ_JAKOOW010000017.1"/>
</dbReference>
<keyword evidence="5" id="KW-0472">Membrane</keyword>
<reference evidence="6 7" key="1">
    <citation type="submission" date="2022-02" db="EMBL/GenBank/DDBJ databases">
        <title>Genome sequence data of Kingella unionensis sp. nov. strain CICC 24913 (CCUG 75125).</title>
        <authorList>
            <person name="Xiao M."/>
        </authorList>
    </citation>
    <scope>NUCLEOTIDE SEQUENCE [LARGE SCALE GENOMIC DNA]</scope>
    <source>
        <strain evidence="6 7">CICC 24913</strain>
    </source>
</reference>
<evidence type="ECO:0000256" key="1">
    <source>
        <dbReference type="ARBA" id="ARBA00022475"/>
    </source>
</evidence>
<dbReference type="InterPro" id="IPR052363">
    <property type="entry name" value="LPS_export_LptC"/>
</dbReference>
<keyword evidence="1" id="KW-1003">Cell membrane</keyword>
<dbReference type="InterPro" id="IPR026265">
    <property type="entry name" value="LptC"/>
</dbReference>
<keyword evidence="3" id="KW-0812">Transmembrane</keyword>
<evidence type="ECO:0000256" key="5">
    <source>
        <dbReference type="ARBA" id="ARBA00023136"/>
    </source>
</evidence>
<evidence type="ECO:0000313" key="7">
    <source>
        <dbReference type="Proteomes" id="UP001298424"/>
    </source>
</evidence>
<name>A0ABS9NLJ1_9NEIS</name>
<protein>
    <submittedName>
        <fullName evidence="6">LPS export ABC transporter periplasmic protein LptC</fullName>
    </submittedName>
</protein>
<accession>A0ABS9NLJ1</accession>
<evidence type="ECO:0000256" key="2">
    <source>
        <dbReference type="ARBA" id="ARBA00022519"/>
    </source>
</evidence>
<sequence>MSRLRNLMFPLMLALILGGLSAWLGRISEVKLEEVALKADEPQYLMTQMRGVRFAEDGSLGESLSAERAWQLPEKRYVHFQSPELHLYQNGRQQYQVRSAQARYDTETRQVLFDREVLLDKPADGERPAAQVSTASLTVDTRAQTAYTDQAVNYRYGRSSGSAHGMRYDHKQGRLDLPAKVKALIYDTDSQR</sequence>
<organism evidence="6 7">
    <name type="scientific">Kingella pumchi</name>
    <dbReference type="NCBI Taxonomy" id="2779506"/>
    <lineage>
        <taxon>Bacteria</taxon>
        <taxon>Pseudomonadati</taxon>
        <taxon>Pseudomonadota</taxon>
        <taxon>Betaproteobacteria</taxon>
        <taxon>Neisseriales</taxon>
        <taxon>Neisseriaceae</taxon>
        <taxon>Kingella</taxon>
    </lineage>
</organism>
<dbReference type="EMBL" id="JAKOOW010000017">
    <property type="protein sequence ID" value="MCG6503668.1"/>
    <property type="molecule type" value="Genomic_DNA"/>
</dbReference>
<dbReference type="PANTHER" id="PTHR37481:SF1">
    <property type="entry name" value="LIPOPOLYSACCHARIDE EXPORT SYSTEM PROTEIN LPTC"/>
    <property type="match status" value="1"/>
</dbReference>
<keyword evidence="2" id="KW-0997">Cell inner membrane</keyword>
<dbReference type="Pfam" id="PF06835">
    <property type="entry name" value="LptC"/>
    <property type="match status" value="1"/>
</dbReference>
<evidence type="ECO:0000256" key="3">
    <source>
        <dbReference type="ARBA" id="ARBA00022692"/>
    </source>
</evidence>
<keyword evidence="7" id="KW-1185">Reference proteome</keyword>
<proteinExistence type="predicted"/>
<evidence type="ECO:0000256" key="4">
    <source>
        <dbReference type="ARBA" id="ARBA00022989"/>
    </source>
</evidence>
<gene>
    <name evidence="6" type="primary">lptC</name>
    <name evidence="6" type="ORF">MB824_04045</name>
</gene>
<evidence type="ECO:0000313" key="6">
    <source>
        <dbReference type="EMBL" id="MCG6503668.1"/>
    </source>
</evidence>
<dbReference type="Gene3D" id="2.60.450.10">
    <property type="entry name" value="Lipopolysaccharide (LPS) transport protein A like domain"/>
    <property type="match status" value="1"/>
</dbReference>
<dbReference type="PANTHER" id="PTHR37481">
    <property type="entry name" value="LIPOPOLYSACCHARIDE EXPORT SYSTEM PROTEIN LPTC"/>
    <property type="match status" value="1"/>
</dbReference>
<comment type="caution">
    <text evidence="6">The sequence shown here is derived from an EMBL/GenBank/DDBJ whole genome shotgun (WGS) entry which is preliminary data.</text>
</comment>
<dbReference type="InterPro" id="IPR010664">
    <property type="entry name" value="LipoPS_assembly_LptC-rel"/>
</dbReference>
<dbReference type="Proteomes" id="UP001298424">
    <property type="component" value="Unassembled WGS sequence"/>
</dbReference>
<dbReference type="NCBIfam" id="TIGR04409">
    <property type="entry name" value="LptC_YrbK"/>
    <property type="match status" value="1"/>
</dbReference>
<keyword evidence="4" id="KW-1133">Transmembrane helix</keyword>